<evidence type="ECO:0000313" key="2">
    <source>
        <dbReference type="Proteomes" id="UP001147747"/>
    </source>
</evidence>
<name>A0A9W9SJ04_9EURO</name>
<protein>
    <submittedName>
        <fullName evidence="1">Uncharacterized protein</fullName>
    </submittedName>
</protein>
<organism evidence="1 2">
    <name type="scientific">Penicillium cosmopolitanum</name>
    <dbReference type="NCBI Taxonomy" id="1131564"/>
    <lineage>
        <taxon>Eukaryota</taxon>
        <taxon>Fungi</taxon>
        <taxon>Dikarya</taxon>
        <taxon>Ascomycota</taxon>
        <taxon>Pezizomycotina</taxon>
        <taxon>Eurotiomycetes</taxon>
        <taxon>Eurotiomycetidae</taxon>
        <taxon>Eurotiales</taxon>
        <taxon>Aspergillaceae</taxon>
        <taxon>Penicillium</taxon>
    </lineage>
</organism>
<sequence>MNYLPATLEMAIAVIIQRHAMGLPGLTLTEAPCCIIGLVTRLCGNLLETHPMDSSSAVSCPEISCGLMERILDPEPLNLRLSLVNRYSTSGE</sequence>
<dbReference type="RefSeq" id="XP_056483277.1">
    <property type="nucleotide sequence ID" value="XM_056637247.1"/>
</dbReference>
<gene>
    <name evidence="1" type="ORF">N7509_012610</name>
</gene>
<comment type="caution">
    <text evidence="1">The sequence shown here is derived from an EMBL/GenBank/DDBJ whole genome shotgun (WGS) entry which is preliminary data.</text>
</comment>
<evidence type="ECO:0000313" key="1">
    <source>
        <dbReference type="EMBL" id="KAJ5379491.1"/>
    </source>
</evidence>
<dbReference type="GeneID" id="81376227"/>
<reference evidence="1" key="2">
    <citation type="journal article" date="2023" name="IMA Fungus">
        <title>Comparative genomic study of the Penicillium genus elucidates a diverse pangenome and 15 lateral gene transfer events.</title>
        <authorList>
            <person name="Petersen C."/>
            <person name="Sorensen T."/>
            <person name="Nielsen M.R."/>
            <person name="Sondergaard T.E."/>
            <person name="Sorensen J.L."/>
            <person name="Fitzpatrick D.A."/>
            <person name="Frisvad J.C."/>
            <person name="Nielsen K.L."/>
        </authorList>
    </citation>
    <scope>NUCLEOTIDE SEQUENCE</scope>
    <source>
        <strain evidence="1">IBT 29677</strain>
    </source>
</reference>
<dbReference type="Proteomes" id="UP001147747">
    <property type="component" value="Unassembled WGS sequence"/>
</dbReference>
<dbReference type="EMBL" id="JAPZBU010000011">
    <property type="protein sequence ID" value="KAJ5379491.1"/>
    <property type="molecule type" value="Genomic_DNA"/>
</dbReference>
<dbReference type="AlphaFoldDB" id="A0A9W9SJ04"/>
<accession>A0A9W9SJ04</accession>
<proteinExistence type="predicted"/>
<reference evidence="1" key="1">
    <citation type="submission" date="2022-12" db="EMBL/GenBank/DDBJ databases">
        <authorList>
            <person name="Petersen C."/>
        </authorList>
    </citation>
    <scope>NUCLEOTIDE SEQUENCE</scope>
    <source>
        <strain evidence="1">IBT 29677</strain>
    </source>
</reference>
<keyword evidence="2" id="KW-1185">Reference proteome</keyword>